<keyword evidence="11" id="KW-1185">Reference proteome</keyword>
<dbReference type="EMBL" id="OY569118">
    <property type="protein sequence ID" value="CAJ1000727.1"/>
    <property type="molecule type" value="Genomic_DNA"/>
</dbReference>
<dbReference type="Proteomes" id="UP001189619">
    <property type="component" value="Chromosome"/>
</dbReference>
<comment type="cofactor">
    <cofactor evidence="6">
        <name>Zn(2+)</name>
        <dbReference type="ChEBI" id="CHEBI:29105"/>
    </cofactor>
    <text evidence="6">Binds 1 zinc ion.</text>
</comment>
<comment type="function">
    <text evidence="6">Has oligopeptidase activity and degrades a variety of small bioactive peptides.</text>
</comment>
<dbReference type="NCBIfam" id="TIGR00181">
    <property type="entry name" value="pepF"/>
    <property type="match status" value="1"/>
</dbReference>
<keyword evidence="2 6" id="KW-0479">Metal-binding</keyword>
<gene>
    <name evidence="10" type="primary">pepF</name>
    <name evidence="10" type="ORF">BSPP4475_00125</name>
</gene>
<accession>A0AA48M3Q0</accession>
<evidence type="ECO:0000256" key="5">
    <source>
        <dbReference type="ARBA" id="ARBA00023049"/>
    </source>
</evidence>
<evidence type="ECO:0000256" key="6">
    <source>
        <dbReference type="RuleBase" id="RU368091"/>
    </source>
</evidence>
<proteinExistence type="inferred from homology"/>
<keyword evidence="3 6" id="KW-0378">Hydrolase</keyword>
<dbReference type="GO" id="GO:0046872">
    <property type="term" value="F:metal ion binding"/>
    <property type="evidence" value="ECO:0007669"/>
    <property type="project" value="UniProtKB-UniRule"/>
</dbReference>
<keyword evidence="7" id="KW-0732">Signal</keyword>
<evidence type="ECO:0000259" key="8">
    <source>
        <dbReference type="Pfam" id="PF01432"/>
    </source>
</evidence>
<keyword evidence="4 6" id="KW-0862">Zinc</keyword>
<dbReference type="CDD" id="cd09608">
    <property type="entry name" value="M3B_PepF"/>
    <property type="match status" value="1"/>
</dbReference>
<evidence type="ECO:0000256" key="2">
    <source>
        <dbReference type="ARBA" id="ARBA00022723"/>
    </source>
</evidence>
<keyword evidence="5 6" id="KW-0482">Metalloprotease</keyword>
<name>A0AA48M3Q0_9BACL</name>
<comment type="similarity">
    <text evidence="6">Belongs to the peptidase M3B family.</text>
</comment>
<reference evidence="10" key="1">
    <citation type="submission" date="2023-07" db="EMBL/GenBank/DDBJ databases">
        <authorList>
            <person name="Ivanov I."/>
            <person name="Teneva D."/>
            <person name="Stoikov I."/>
        </authorList>
    </citation>
    <scope>NUCLEOTIDE SEQUENCE</scope>
    <source>
        <strain evidence="10">4475</strain>
    </source>
</reference>
<keyword evidence="1 6" id="KW-0645">Protease</keyword>
<evidence type="ECO:0000256" key="3">
    <source>
        <dbReference type="ARBA" id="ARBA00022801"/>
    </source>
</evidence>
<dbReference type="InterPro" id="IPR013647">
    <property type="entry name" value="OligopepF_N_dom"/>
</dbReference>
<dbReference type="AlphaFoldDB" id="A0AA48M3Q0"/>
<feature type="domain" description="Peptidase M3A/M3B catalytic" evidence="8">
    <location>
        <begin position="238"/>
        <end position="620"/>
    </location>
</feature>
<dbReference type="PANTHER" id="PTHR11804">
    <property type="entry name" value="PROTEASE M3 THIMET OLIGOPEPTIDASE-RELATED"/>
    <property type="match status" value="1"/>
</dbReference>
<dbReference type="InterPro" id="IPR042088">
    <property type="entry name" value="OligoPept_F_C"/>
</dbReference>
<evidence type="ECO:0000256" key="7">
    <source>
        <dbReference type="SAM" id="SignalP"/>
    </source>
</evidence>
<dbReference type="Pfam" id="PF08439">
    <property type="entry name" value="Peptidase_M3_N"/>
    <property type="match status" value="1"/>
</dbReference>
<dbReference type="InterPro" id="IPR004438">
    <property type="entry name" value="Peptidase_M3B"/>
</dbReference>
<protein>
    <recommendedName>
        <fullName evidence="6">Oligopeptidase F</fullName>
        <ecNumber evidence="6">3.4.24.-</ecNumber>
    </recommendedName>
</protein>
<dbReference type="SUPFAM" id="SSF55486">
    <property type="entry name" value="Metalloproteases ('zincins'), catalytic domain"/>
    <property type="match status" value="1"/>
</dbReference>
<dbReference type="EC" id="3.4.24.-" evidence="6"/>
<evidence type="ECO:0000256" key="4">
    <source>
        <dbReference type="ARBA" id="ARBA00022833"/>
    </source>
</evidence>
<sequence>MKKHALASLTALAIALTTVSSPFIPYSTAAVAAAAEAPVYKSRAEIPDKYKWKLDHIYPTVQDWEKDVAKVEALANAFTKHQGKLGQSVQSLLQALDDYSALMRLNDKAYVYANMALDVNSANPELQKLADRAEKMNTLVSEKTSWMQPEIVAIPDSKMKSFLEAKELAPYKMMLEDMIRTKPYSLPKEMEELLAKSSPLGNSPTNIYSMLSKDVKFPKIKDEKGNEVQLTRANFVSYLESKDPRVRKDAFKAYYQALTDFQDTFAQTLAAKVKADNFYAQARNYGSALEASLTPNNIPTKVYDELIETVNKNLPLLHRYIALKKKMLGVKELHMYDIYVPIVPSDDKYIPYEEGKKMVIDGLQALGDDYVKVLAEGLEGGWVDVYSTDDKRSGAYQWGAYDTHPYVLLNYQGTLDDVFTIAHEMGHAMQSYYTNKTQPYITSNYPIFTAEVASTMNETLLFKSMYEKAKTKEEKMYLLNHYLENFRSTLFRQTQFAEFERLIHEKEQAGESLNAEALKQIYLDLNKKYYGKDMVSDEEIAMEWARVPHFFNYRYYVYQYSTSFAASQALAKQVLDEGKPAVDRIRKNFLEAGNSAPPIEVLKAAGVDMSTSKPIEQAMEIFEETLNELEKLVNEKN</sequence>
<dbReference type="InterPro" id="IPR001567">
    <property type="entry name" value="Pept_M3A_M3B_dom"/>
</dbReference>
<dbReference type="GO" id="GO:0006518">
    <property type="term" value="P:peptide metabolic process"/>
    <property type="evidence" value="ECO:0007669"/>
    <property type="project" value="TreeGrafter"/>
</dbReference>
<evidence type="ECO:0000313" key="10">
    <source>
        <dbReference type="EMBL" id="CAJ1000727.1"/>
    </source>
</evidence>
<evidence type="ECO:0000256" key="1">
    <source>
        <dbReference type="ARBA" id="ARBA00022670"/>
    </source>
</evidence>
<dbReference type="RefSeq" id="WP_171563915.1">
    <property type="nucleotide sequence ID" value="NZ_JAUSVZ010000008.1"/>
</dbReference>
<dbReference type="Gene3D" id="1.10.287.830">
    <property type="entry name" value="putative peptidase helix hairpin domain like"/>
    <property type="match status" value="1"/>
</dbReference>
<dbReference type="Gene3D" id="1.10.1370.20">
    <property type="entry name" value="Oligoendopeptidase f, C-terminal domain"/>
    <property type="match status" value="1"/>
</dbReference>
<feature type="domain" description="Oligopeptidase F N-terminal" evidence="9">
    <location>
        <begin position="150"/>
        <end position="216"/>
    </location>
</feature>
<dbReference type="KEGG" id="bayd:BSPP4475_00125"/>
<dbReference type="InterPro" id="IPR045090">
    <property type="entry name" value="Pept_M3A_M3B"/>
</dbReference>
<feature type="signal peptide" evidence="7">
    <location>
        <begin position="1"/>
        <end position="29"/>
    </location>
</feature>
<dbReference type="GO" id="GO:0006508">
    <property type="term" value="P:proteolysis"/>
    <property type="evidence" value="ECO:0007669"/>
    <property type="project" value="UniProtKB-KW"/>
</dbReference>
<feature type="chain" id="PRO_5041419368" description="Oligopeptidase F" evidence="7">
    <location>
        <begin position="30"/>
        <end position="637"/>
    </location>
</feature>
<dbReference type="Pfam" id="PF01432">
    <property type="entry name" value="Peptidase_M3"/>
    <property type="match status" value="1"/>
</dbReference>
<dbReference type="PANTHER" id="PTHR11804:SF84">
    <property type="entry name" value="SACCHAROLYSIN"/>
    <property type="match status" value="1"/>
</dbReference>
<organism evidence="10 11">
    <name type="scientific">Brevibacillus aydinogluensis</name>
    <dbReference type="NCBI Taxonomy" id="927786"/>
    <lineage>
        <taxon>Bacteria</taxon>
        <taxon>Bacillati</taxon>
        <taxon>Bacillota</taxon>
        <taxon>Bacilli</taxon>
        <taxon>Bacillales</taxon>
        <taxon>Paenibacillaceae</taxon>
        <taxon>Brevibacillus</taxon>
    </lineage>
</organism>
<evidence type="ECO:0000313" key="11">
    <source>
        <dbReference type="Proteomes" id="UP001189619"/>
    </source>
</evidence>
<dbReference type="Gene3D" id="1.20.140.70">
    <property type="entry name" value="Oligopeptidase f, N-terminal domain"/>
    <property type="match status" value="1"/>
</dbReference>
<dbReference type="GO" id="GO:0004222">
    <property type="term" value="F:metalloendopeptidase activity"/>
    <property type="evidence" value="ECO:0007669"/>
    <property type="project" value="UniProtKB-UniRule"/>
</dbReference>
<evidence type="ECO:0000259" key="9">
    <source>
        <dbReference type="Pfam" id="PF08439"/>
    </source>
</evidence>